<sequence length="341" mass="37045">MAKLSFHLLALLALLCVSQSLIGIVFAEEHENKENAPSEEVQAEPLAAGSGSQIEPSVPQPEISEEDSRNVQKNIVGSEGSFCAAVSEKNKSGFQMMTYAVYFYVAICSLFVILKIISFADVKSQRKFDKIMLRKLGIIEASGFTFGAPVPNPEARKNLPVSTKEEHIFVSNLKTAGAIPLSFTNVPEMCFWIESSNMLYGTTSNPYDTRRTSGGSSGGEGARIGADASLFGIGSDIAGSIRIPATFCGVFGYKCSPFVYSGKHHIPDMEDGNPVGYMASEGPLCRYGKDLKLISALGMKDDVKLRLKIDEPVDLKTLNFFTSKTSVTCKLNQPIKKFFKA</sequence>
<evidence type="ECO:0000313" key="1">
    <source>
        <dbReference type="Proteomes" id="UP000095286"/>
    </source>
</evidence>
<evidence type="ECO:0000313" key="2">
    <source>
        <dbReference type="WBParaSite" id="RSKR_0000067800.1"/>
    </source>
</evidence>
<dbReference type="Proteomes" id="UP000095286">
    <property type="component" value="Unplaced"/>
</dbReference>
<dbReference type="WBParaSite" id="RSKR_0000067800.1">
    <property type="protein sequence ID" value="RSKR_0000067800.1"/>
    <property type="gene ID" value="RSKR_0000067800"/>
</dbReference>
<proteinExistence type="predicted"/>
<protein>
    <submittedName>
        <fullName evidence="2">Amidase domain-containing protein</fullName>
    </submittedName>
</protein>
<organism evidence="1 2">
    <name type="scientific">Rhabditophanes sp. KR3021</name>
    <dbReference type="NCBI Taxonomy" id="114890"/>
    <lineage>
        <taxon>Eukaryota</taxon>
        <taxon>Metazoa</taxon>
        <taxon>Ecdysozoa</taxon>
        <taxon>Nematoda</taxon>
        <taxon>Chromadorea</taxon>
        <taxon>Rhabditida</taxon>
        <taxon>Tylenchina</taxon>
        <taxon>Panagrolaimomorpha</taxon>
        <taxon>Strongyloidoidea</taxon>
        <taxon>Alloionematidae</taxon>
        <taxon>Rhabditophanes</taxon>
    </lineage>
</organism>
<accession>A0AC35THM3</accession>
<reference evidence="2" key="1">
    <citation type="submission" date="2016-11" db="UniProtKB">
        <authorList>
            <consortium name="WormBaseParasite"/>
        </authorList>
    </citation>
    <scope>IDENTIFICATION</scope>
    <source>
        <strain evidence="2">KR3021</strain>
    </source>
</reference>
<name>A0AC35THM3_9BILA</name>